<sequence length="63" mass="7143">MPYADILTVIHHDDARTDYTDARYQLHRGGVRVWTTDGETVHTDVLMTQAYRAPRTGQNAGVQ</sequence>
<proteinExistence type="predicted"/>
<dbReference type="Proteomes" id="UP000219612">
    <property type="component" value="Unassembled WGS sequence"/>
</dbReference>
<keyword evidence="2" id="KW-1185">Reference proteome</keyword>
<organism evidence="1 2">
    <name type="scientific">Paractinoplanes atraurantiacus</name>
    <dbReference type="NCBI Taxonomy" id="1036182"/>
    <lineage>
        <taxon>Bacteria</taxon>
        <taxon>Bacillati</taxon>
        <taxon>Actinomycetota</taxon>
        <taxon>Actinomycetes</taxon>
        <taxon>Micromonosporales</taxon>
        <taxon>Micromonosporaceae</taxon>
        <taxon>Paractinoplanes</taxon>
    </lineage>
</organism>
<evidence type="ECO:0000313" key="1">
    <source>
        <dbReference type="EMBL" id="SNY72919.1"/>
    </source>
</evidence>
<dbReference type="EMBL" id="OBDY01000044">
    <property type="protein sequence ID" value="SNY72919.1"/>
    <property type="molecule type" value="Genomic_DNA"/>
</dbReference>
<accession>A0A285KJV9</accession>
<evidence type="ECO:0000313" key="2">
    <source>
        <dbReference type="Proteomes" id="UP000219612"/>
    </source>
</evidence>
<dbReference type="AlphaFoldDB" id="A0A285KJV9"/>
<dbReference type="RefSeq" id="WP_097328889.1">
    <property type="nucleotide sequence ID" value="NZ_OBDY01000044.1"/>
</dbReference>
<protein>
    <submittedName>
        <fullName evidence="1">Uncharacterized protein</fullName>
    </submittedName>
</protein>
<gene>
    <name evidence="1" type="ORF">SAMN05421748_14458</name>
</gene>
<name>A0A285KJV9_9ACTN</name>
<dbReference type="OrthoDB" id="3297873at2"/>
<reference evidence="1 2" key="1">
    <citation type="submission" date="2017-09" db="EMBL/GenBank/DDBJ databases">
        <authorList>
            <person name="Ehlers B."/>
            <person name="Leendertz F.H."/>
        </authorList>
    </citation>
    <scope>NUCLEOTIDE SEQUENCE [LARGE SCALE GENOMIC DNA]</scope>
    <source>
        <strain evidence="1 2">CGMCC 4.6857</strain>
    </source>
</reference>